<accession>A0A1D6PE33</accession>
<dbReference type="EMBL" id="CM000785">
    <property type="protein sequence ID" value="AQL07822.1"/>
    <property type="molecule type" value="Genomic_DNA"/>
</dbReference>
<sequence length="182" mass="19911">ASRVRPPYPVSSLPARATSRNRRACRLGRSLLWLIPPRHDSQPSLHIIRARASGRSVWVASPCGRSLGAGAGRVTVRVPPAGRRSFGWLALGDDGGPRRRGGLRRAPLLPRFLLRSPPARPPRLQGIPPSRHRQIRAGFREISGLPGFAPTPQCPPVATREWRRGRGAWYPPPLVAPSLPIS</sequence>
<gene>
    <name evidence="1" type="ORF">ZEAMMB73_Zm00001d047854</name>
</gene>
<organism evidence="1">
    <name type="scientific">Zea mays</name>
    <name type="common">Maize</name>
    <dbReference type="NCBI Taxonomy" id="4577"/>
    <lineage>
        <taxon>Eukaryota</taxon>
        <taxon>Viridiplantae</taxon>
        <taxon>Streptophyta</taxon>
        <taxon>Embryophyta</taxon>
        <taxon>Tracheophyta</taxon>
        <taxon>Spermatophyta</taxon>
        <taxon>Magnoliopsida</taxon>
        <taxon>Liliopsida</taxon>
        <taxon>Poales</taxon>
        <taxon>Poaceae</taxon>
        <taxon>PACMAD clade</taxon>
        <taxon>Panicoideae</taxon>
        <taxon>Andropogonodae</taxon>
        <taxon>Andropogoneae</taxon>
        <taxon>Tripsacinae</taxon>
        <taxon>Zea</taxon>
    </lineage>
</organism>
<evidence type="ECO:0000313" key="1">
    <source>
        <dbReference type="EMBL" id="AQL07822.1"/>
    </source>
</evidence>
<proteinExistence type="predicted"/>
<feature type="non-terminal residue" evidence="1">
    <location>
        <position position="1"/>
    </location>
</feature>
<reference evidence="1" key="1">
    <citation type="submission" date="2015-12" db="EMBL/GenBank/DDBJ databases">
        <title>Update maize B73 reference genome by single molecule sequencing technologies.</title>
        <authorList>
            <consortium name="Maize Genome Sequencing Project"/>
            <person name="Ware D."/>
        </authorList>
    </citation>
    <scope>NUCLEOTIDE SEQUENCE</scope>
    <source>
        <tissue evidence="1">Seedling</tissue>
    </source>
</reference>
<protein>
    <submittedName>
        <fullName evidence="1">LAG1 longevity assurance homolog 2</fullName>
    </submittedName>
</protein>
<dbReference type="AlphaFoldDB" id="A0A1D6PE33"/>
<name>A0A1D6PE33_MAIZE</name>